<evidence type="ECO:0000313" key="1">
    <source>
        <dbReference type="EMBL" id="QWG09887.1"/>
    </source>
</evidence>
<sequence length="77" mass="9240">MCFSTEIKSFPTEEGWLKFDLELTIKLGKNHMKYSEFTPDGIRDKDDGSYIYECNYCGQKWRLKEPDYSIRGYFFKT</sequence>
<dbReference type="Proteomes" id="UP000682802">
    <property type="component" value="Chromosome 2"/>
</dbReference>
<proteinExistence type="predicted"/>
<name>A0ABX8H2U7_9BACT</name>
<keyword evidence="2" id="KW-1185">Reference proteome</keyword>
<accession>A0ABX8H2U7</accession>
<organism evidence="1 2">
    <name type="scientific">Flammeovirga kamogawensis</name>
    <dbReference type="NCBI Taxonomy" id="373891"/>
    <lineage>
        <taxon>Bacteria</taxon>
        <taxon>Pseudomonadati</taxon>
        <taxon>Bacteroidota</taxon>
        <taxon>Cytophagia</taxon>
        <taxon>Cytophagales</taxon>
        <taxon>Flammeovirgaceae</taxon>
        <taxon>Flammeovirga</taxon>
    </lineage>
</organism>
<reference evidence="1 2" key="1">
    <citation type="submission" date="2021-05" db="EMBL/GenBank/DDBJ databases">
        <title>Comparative genomic studies on the polysaccharide-degrading batcterial strains of the Flammeovirga genus.</title>
        <authorList>
            <person name="Zewei F."/>
            <person name="Zheng Z."/>
            <person name="Yu L."/>
            <person name="Ruyue G."/>
            <person name="Yanhong M."/>
            <person name="Yuanyuan C."/>
            <person name="Jingyan G."/>
            <person name="Wenjun H."/>
        </authorList>
    </citation>
    <scope>NUCLEOTIDE SEQUENCE [LARGE SCALE GENOMIC DNA]</scope>
    <source>
        <strain evidence="1 2">YS10</strain>
    </source>
</reference>
<protein>
    <submittedName>
        <fullName evidence="1">Uncharacterized protein</fullName>
    </submittedName>
</protein>
<dbReference type="EMBL" id="CP076129">
    <property type="protein sequence ID" value="QWG09887.1"/>
    <property type="molecule type" value="Genomic_DNA"/>
</dbReference>
<evidence type="ECO:0000313" key="2">
    <source>
        <dbReference type="Proteomes" id="UP000682802"/>
    </source>
</evidence>
<dbReference type="RefSeq" id="WP_144076543.1">
    <property type="nucleotide sequence ID" value="NZ_CP076129.1"/>
</dbReference>
<gene>
    <name evidence="1" type="ORF">KM029_19595</name>
</gene>